<gene>
    <name evidence="1" type="ORF">RDWZM_007816</name>
</gene>
<reference evidence="1" key="1">
    <citation type="submission" date="2022-12" db="EMBL/GenBank/DDBJ databases">
        <title>Genome assemblies of Blomia tropicalis.</title>
        <authorList>
            <person name="Cui Y."/>
        </authorList>
    </citation>
    <scope>NUCLEOTIDE SEQUENCE</scope>
    <source>
        <tissue evidence="1">Adult mites</tissue>
    </source>
</reference>
<organism evidence="1 2">
    <name type="scientific">Blomia tropicalis</name>
    <name type="common">Mite</name>
    <dbReference type="NCBI Taxonomy" id="40697"/>
    <lineage>
        <taxon>Eukaryota</taxon>
        <taxon>Metazoa</taxon>
        <taxon>Ecdysozoa</taxon>
        <taxon>Arthropoda</taxon>
        <taxon>Chelicerata</taxon>
        <taxon>Arachnida</taxon>
        <taxon>Acari</taxon>
        <taxon>Acariformes</taxon>
        <taxon>Sarcoptiformes</taxon>
        <taxon>Astigmata</taxon>
        <taxon>Glycyphagoidea</taxon>
        <taxon>Echimyopodidae</taxon>
        <taxon>Blomia</taxon>
    </lineage>
</organism>
<keyword evidence="2" id="KW-1185">Reference proteome</keyword>
<dbReference type="EMBL" id="JAPWDV010000003">
    <property type="protein sequence ID" value="KAJ6216659.1"/>
    <property type="molecule type" value="Genomic_DNA"/>
</dbReference>
<evidence type="ECO:0000313" key="1">
    <source>
        <dbReference type="EMBL" id="KAJ6216659.1"/>
    </source>
</evidence>
<name>A0A9Q0M069_BLOTA</name>
<dbReference type="Proteomes" id="UP001142055">
    <property type="component" value="Chromosome 3"/>
</dbReference>
<evidence type="ECO:0000313" key="2">
    <source>
        <dbReference type="Proteomes" id="UP001142055"/>
    </source>
</evidence>
<accession>A0A9Q0M069</accession>
<sequence>MYVIYVYIINMMIKSIIDHLCRRSWTANSIELRLIPNKCGKGKNERKKERKKKRSI</sequence>
<protein>
    <submittedName>
        <fullName evidence="1">Uncharacterized protein</fullName>
    </submittedName>
</protein>
<dbReference type="AlphaFoldDB" id="A0A9Q0M069"/>
<comment type="caution">
    <text evidence="1">The sequence shown here is derived from an EMBL/GenBank/DDBJ whole genome shotgun (WGS) entry which is preliminary data.</text>
</comment>
<proteinExistence type="predicted"/>